<comment type="caution">
    <text evidence="1">The sequence shown here is derived from an EMBL/GenBank/DDBJ whole genome shotgun (WGS) entry which is preliminary data.</text>
</comment>
<proteinExistence type="predicted"/>
<evidence type="ECO:0008006" key="3">
    <source>
        <dbReference type="Google" id="ProtNLM"/>
    </source>
</evidence>
<dbReference type="Proteomes" id="UP000582016">
    <property type="component" value="Unassembled WGS sequence"/>
</dbReference>
<evidence type="ECO:0000313" key="2">
    <source>
        <dbReference type="Proteomes" id="UP000582016"/>
    </source>
</evidence>
<reference evidence="1 2" key="1">
    <citation type="submission" date="2020-05" db="EMBL/GenBank/DDBJ databases">
        <title>Identification and distribution of gene clusters putatively required for synthesis of sphingolipid metabolism inhibitors in phylogenetically diverse species of the filamentous fungus Fusarium.</title>
        <authorList>
            <person name="Kim H.-S."/>
            <person name="Busman M."/>
            <person name="Brown D.W."/>
            <person name="Divon H."/>
            <person name="Uhlig S."/>
            <person name="Proctor R.H."/>
        </authorList>
    </citation>
    <scope>NUCLEOTIDE SEQUENCE [LARGE SCALE GENOMIC DNA]</scope>
    <source>
        <strain evidence="1 2">NRRL 13617</strain>
    </source>
</reference>
<name>A0A8H5I499_9HYPO</name>
<organism evidence="1 2">
    <name type="scientific">Fusarium phyllophilum</name>
    <dbReference type="NCBI Taxonomy" id="47803"/>
    <lineage>
        <taxon>Eukaryota</taxon>
        <taxon>Fungi</taxon>
        <taxon>Dikarya</taxon>
        <taxon>Ascomycota</taxon>
        <taxon>Pezizomycotina</taxon>
        <taxon>Sordariomycetes</taxon>
        <taxon>Hypocreomycetidae</taxon>
        <taxon>Hypocreales</taxon>
        <taxon>Nectriaceae</taxon>
        <taxon>Fusarium</taxon>
        <taxon>Fusarium fujikuroi species complex</taxon>
    </lineage>
</organism>
<dbReference type="AlphaFoldDB" id="A0A8H5I499"/>
<feature type="non-terminal residue" evidence="1">
    <location>
        <position position="1"/>
    </location>
</feature>
<dbReference type="EMBL" id="JAAOAQ010001315">
    <property type="protein sequence ID" value="KAF5529143.1"/>
    <property type="molecule type" value="Genomic_DNA"/>
</dbReference>
<dbReference type="OrthoDB" id="5105325at2759"/>
<gene>
    <name evidence="1" type="ORF">FPHYL_14255</name>
</gene>
<protein>
    <recommendedName>
        <fullName evidence="3">DNA2/NAM7 helicase helicase domain-containing protein</fullName>
    </recommendedName>
</protein>
<sequence length="342" mass="37368">MLLKEIVPDDGAPVTFFLPAEYRERVPPKHALSAKQVGHITRNITNAFRLGEEKADNDKVADLESSIDEQCTRSFVTHAAQPIYQLTTTPSSAAELQASPSVQRTATAKAVIHELCSRDDEEDHIWVYQVGTGVSKSAVTDRGPEHHEVRTNWPPGLVKPYADSKTDTIQPVGNLQTLLSGLFQAGYFDKRQKEYIRGSINVEGYKGVEINMYTMPDASTVMGECDAITLMNSRAHASTLTLAARFWNYSHNFQKESAKVNFYEMFPGLARAYKEGEFDDEVARLVETLQDAPAGHASCTGGPGSGKTTTVLNIVKAILSGAVEKVDISDPDAKEGEAMVSG</sequence>
<evidence type="ECO:0000313" key="1">
    <source>
        <dbReference type="EMBL" id="KAF5529143.1"/>
    </source>
</evidence>
<keyword evidence="2" id="KW-1185">Reference proteome</keyword>
<accession>A0A8H5I499</accession>